<keyword evidence="2" id="KW-1185">Reference proteome</keyword>
<comment type="caution">
    <text evidence="1">The sequence shown here is derived from an EMBL/GenBank/DDBJ whole genome shotgun (WGS) entry which is preliminary data.</text>
</comment>
<name>A0A8X6MMF9_NEPPI</name>
<evidence type="ECO:0000313" key="2">
    <source>
        <dbReference type="Proteomes" id="UP000887013"/>
    </source>
</evidence>
<evidence type="ECO:0000313" key="1">
    <source>
        <dbReference type="EMBL" id="GFS67005.1"/>
    </source>
</evidence>
<proteinExistence type="predicted"/>
<reference evidence="1" key="1">
    <citation type="submission" date="2020-08" db="EMBL/GenBank/DDBJ databases">
        <title>Multicomponent nature underlies the extraordinary mechanical properties of spider dragline silk.</title>
        <authorList>
            <person name="Kono N."/>
            <person name="Nakamura H."/>
            <person name="Mori M."/>
            <person name="Yoshida Y."/>
            <person name="Ohtoshi R."/>
            <person name="Malay A.D."/>
            <person name="Moran D.A.P."/>
            <person name="Tomita M."/>
            <person name="Numata K."/>
            <person name="Arakawa K."/>
        </authorList>
    </citation>
    <scope>NUCLEOTIDE SEQUENCE</scope>
</reference>
<gene>
    <name evidence="1" type="ORF">NPIL_163791</name>
</gene>
<sequence length="125" mass="13080">MQDDVGYSSSAPIHGIFLLKRHGGAGSVSRLLPGSFSWPAARFLSKMLCPTGWASPFAACVPHAALNTLAAHHRCLSLASGSCSKASYRVLALPCDTLLKFKFLATFSGGGALLWPGHVKVGSPL</sequence>
<protein>
    <submittedName>
        <fullName evidence="1">Uncharacterized protein</fullName>
    </submittedName>
</protein>
<accession>A0A8X6MMF9</accession>
<organism evidence="1 2">
    <name type="scientific">Nephila pilipes</name>
    <name type="common">Giant wood spider</name>
    <name type="synonym">Nephila maculata</name>
    <dbReference type="NCBI Taxonomy" id="299642"/>
    <lineage>
        <taxon>Eukaryota</taxon>
        <taxon>Metazoa</taxon>
        <taxon>Ecdysozoa</taxon>
        <taxon>Arthropoda</taxon>
        <taxon>Chelicerata</taxon>
        <taxon>Arachnida</taxon>
        <taxon>Araneae</taxon>
        <taxon>Araneomorphae</taxon>
        <taxon>Entelegynae</taxon>
        <taxon>Araneoidea</taxon>
        <taxon>Nephilidae</taxon>
        <taxon>Nephila</taxon>
    </lineage>
</organism>
<dbReference type="EMBL" id="BMAW01094715">
    <property type="protein sequence ID" value="GFS67005.1"/>
    <property type="molecule type" value="Genomic_DNA"/>
</dbReference>
<dbReference type="Proteomes" id="UP000887013">
    <property type="component" value="Unassembled WGS sequence"/>
</dbReference>
<dbReference type="AlphaFoldDB" id="A0A8X6MMF9"/>